<organism evidence="1 2">
    <name type="scientific">Burkholderia contaminans</name>
    <dbReference type="NCBI Taxonomy" id="488447"/>
    <lineage>
        <taxon>Bacteria</taxon>
        <taxon>Pseudomonadati</taxon>
        <taxon>Pseudomonadota</taxon>
        <taxon>Betaproteobacteria</taxon>
        <taxon>Burkholderiales</taxon>
        <taxon>Burkholderiaceae</taxon>
        <taxon>Burkholderia</taxon>
        <taxon>Burkholderia cepacia complex</taxon>
    </lineage>
</organism>
<name>A0A6P3CD61_9BURK</name>
<dbReference type="EMBL" id="CABVQS010000070">
    <property type="protein sequence ID" value="VWD65469.1"/>
    <property type="molecule type" value="Genomic_DNA"/>
</dbReference>
<proteinExistence type="predicted"/>
<sequence>MGLSAAMLGKIRFAYSETGKLKVPRKLMPSI</sequence>
<accession>A0A6P3CD61</accession>
<gene>
    <name evidence="1" type="ORF">BCO71033_07393</name>
</gene>
<reference evidence="1 2" key="1">
    <citation type="submission" date="2019-09" db="EMBL/GenBank/DDBJ databases">
        <authorList>
            <person name="Depoorter E."/>
        </authorList>
    </citation>
    <scope>NUCLEOTIDE SEQUENCE [LARGE SCALE GENOMIC DNA]</scope>
    <source>
        <strain evidence="1">R-71033</strain>
    </source>
</reference>
<dbReference type="AlphaFoldDB" id="A0A6P3CD61"/>
<evidence type="ECO:0000313" key="2">
    <source>
        <dbReference type="Proteomes" id="UP000494109"/>
    </source>
</evidence>
<evidence type="ECO:0000313" key="1">
    <source>
        <dbReference type="EMBL" id="VWD65469.1"/>
    </source>
</evidence>
<protein>
    <submittedName>
        <fullName evidence="1">Uncharacterized protein</fullName>
    </submittedName>
</protein>
<dbReference type="Proteomes" id="UP000494109">
    <property type="component" value="Unassembled WGS sequence"/>
</dbReference>